<organism evidence="1 2">
    <name type="scientific">Halalkalibacter hemicellulosilyticusJCM 9152</name>
    <dbReference type="NCBI Taxonomy" id="1236971"/>
    <lineage>
        <taxon>Bacteria</taxon>
        <taxon>Bacillati</taxon>
        <taxon>Bacillota</taxon>
        <taxon>Bacilli</taxon>
        <taxon>Bacillales</taxon>
        <taxon>Bacillaceae</taxon>
        <taxon>Halalkalibacter</taxon>
    </lineage>
</organism>
<dbReference type="STRING" id="1236971.JCM9152_1603"/>
<dbReference type="EMBL" id="BAUU01000009">
    <property type="protein sequence ID" value="GAE30206.1"/>
    <property type="molecule type" value="Genomic_DNA"/>
</dbReference>
<evidence type="ECO:0000313" key="1">
    <source>
        <dbReference type="EMBL" id="GAE30206.1"/>
    </source>
</evidence>
<sequence>MLIDFLQENYNWRDVSYMSNELVKTDKGLKRIRYWEDKQLLKWHISWRDHCSDTPYLLMDRMLRTRNQKPYAEHEDGYITAHDEVVDRYPISGQEPIIANTIVSFIQYGLKTEVNIFPQRVSKCVYDHLDSYIPYLREDQRMDCDFLIREGEMREKKADALMELTDSTPLPYLDPMMSTDQMRSVAKVLYWVGTMEVPVVGYEHVARFFRHWYVEEGEQSCIKLMQGVVDQLEREQLIQILAEMLKPYELNDWQINVEDGTIDRETLEERFQLVKKEWDISKQLVHIMSKMIDKKKVSVT</sequence>
<evidence type="ECO:0000313" key="2">
    <source>
        <dbReference type="Proteomes" id="UP000018895"/>
    </source>
</evidence>
<name>W4QDS1_9BACI</name>
<reference evidence="1" key="1">
    <citation type="journal article" date="2014" name="Genome Announc.">
        <title>Draft Genome Sequences of Three Alkaliphilic Bacillus Strains, Bacillus wakoensis JCM 9140T, Bacillus akibai JCM 9157T, and Bacillus hemicellulosilyticus JCM 9152T.</title>
        <authorList>
            <person name="Yuki M."/>
            <person name="Oshima K."/>
            <person name="Suda W."/>
            <person name="Oshida Y."/>
            <person name="Kitamura K."/>
            <person name="Iida T."/>
            <person name="Hattori M."/>
            <person name="Ohkuma M."/>
        </authorList>
    </citation>
    <scope>NUCLEOTIDE SEQUENCE [LARGE SCALE GENOMIC DNA]</scope>
    <source>
        <strain evidence="1">JCM 9152</strain>
    </source>
</reference>
<accession>W4QDS1</accession>
<dbReference type="OrthoDB" id="2986701at2"/>
<protein>
    <submittedName>
        <fullName evidence="1">Uncharacterized protein</fullName>
    </submittedName>
</protein>
<proteinExistence type="predicted"/>
<keyword evidence="2" id="KW-1185">Reference proteome</keyword>
<dbReference type="RefSeq" id="WP_035342643.1">
    <property type="nucleotide sequence ID" value="NZ_BAUU01000009.1"/>
</dbReference>
<dbReference type="Proteomes" id="UP000018895">
    <property type="component" value="Unassembled WGS sequence"/>
</dbReference>
<dbReference type="AlphaFoldDB" id="W4QDS1"/>
<gene>
    <name evidence="1" type="ORF">JCM9152_1603</name>
</gene>
<comment type="caution">
    <text evidence="1">The sequence shown here is derived from an EMBL/GenBank/DDBJ whole genome shotgun (WGS) entry which is preliminary data.</text>
</comment>